<sequence length="327" mass="38990">MMTILFNLVALKDYISLYSYRKYLKSTPTLKRAIFYSKICHQDFSLPNSIVYYMAQNPALPKVYEKIIQCCKYFFIKNPILVTLRLRFYGGKWCINCKSVKTDIFECKFERKPYDITKVTSKFWITDLLFIEPEFLEDNEIMDKNIVSSNISKFYKCAPKYLKLCYQNIFFHDLSLLLQSAEKIYFIDVCVKNDDGSNVAVEKIVEIAVEAKMITFHHSTITNKNTMKELLKIPNFLKLDVFSLTNLSEDFDIETFYNYMKKNKTTKFWFHFQNQISEAYKNRIETIVDEIIATKEFIYKPPMIYFPEIDDEKFETLKNIYFLPLNF</sequence>
<accession>A0A914PG37</accession>
<organism evidence="1 2">
    <name type="scientific">Panagrolaimus davidi</name>
    <dbReference type="NCBI Taxonomy" id="227884"/>
    <lineage>
        <taxon>Eukaryota</taxon>
        <taxon>Metazoa</taxon>
        <taxon>Ecdysozoa</taxon>
        <taxon>Nematoda</taxon>
        <taxon>Chromadorea</taxon>
        <taxon>Rhabditida</taxon>
        <taxon>Tylenchina</taxon>
        <taxon>Panagrolaimomorpha</taxon>
        <taxon>Panagrolaimoidea</taxon>
        <taxon>Panagrolaimidae</taxon>
        <taxon>Panagrolaimus</taxon>
    </lineage>
</organism>
<protein>
    <submittedName>
        <fullName evidence="2">Uncharacterized protein</fullName>
    </submittedName>
</protein>
<name>A0A914PG37_9BILA</name>
<dbReference type="WBParaSite" id="PDA_v2.g17231.t1">
    <property type="protein sequence ID" value="PDA_v2.g17231.t1"/>
    <property type="gene ID" value="PDA_v2.g17231"/>
</dbReference>
<evidence type="ECO:0000313" key="1">
    <source>
        <dbReference type="Proteomes" id="UP000887578"/>
    </source>
</evidence>
<dbReference type="AlphaFoldDB" id="A0A914PG37"/>
<reference evidence="2" key="1">
    <citation type="submission" date="2022-11" db="UniProtKB">
        <authorList>
            <consortium name="WormBaseParasite"/>
        </authorList>
    </citation>
    <scope>IDENTIFICATION</scope>
</reference>
<proteinExistence type="predicted"/>
<keyword evidence="1" id="KW-1185">Reference proteome</keyword>
<evidence type="ECO:0000313" key="2">
    <source>
        <dbReference type="WBParaSite" id="PDA_v2.g17231.t1"/>
    </source>
</evidence>
<dbReference type="Proteomes" id="UP000887578">
    <property type="component" value="Unplaced"/>
</dbReference>